<dbReference type="AlphaFoldDB" id="W0FJ30"/>
<sequence length="456" mass="51609">MPDMCLNRSIERMADRIAAVLNGDVHSIWLYGSVVLDDFRPGWSDIDLLVLTNHRITDDQARELVALRQTMTEAEPDNPYYRVFEGIIAEKAEYLAGSFTRLVYWGTTGQRITDSFRMDAFSAYELAKYGKSVFGGDDRGIFVPPSAGEMTEAVRQHYEAIRKYAVRTDEKLYSCGWLLDIARCVFTLRDHDVMAKTQAGIRALSEHIFPDEAPLKRAVEIRQNPMAYRGRDDVKQWLKELGPAVQRYADVLERELYCADPCRASSLSYRKTKRVVIPEHMSVLREDQFDAAQCRGTDEPYFKMVHRLSEIPCPDLPAPFAVVRAGAPEFARHIGECYTDECITADELDDCARDPGLWLAVADTANGRIVASGIADIDPDIGEGSLEWIQVSPDYRRRGLGRYIVCELLRRMSGKARFATVSGKLNNPDHPLELYWSCGFTDCATWHVIRNSGPAR</sequence>
<dbReference type="SUPFAM" id="SSF81301">
    <property type="entry name" value="Nucleotidyltransferase"/>
    <property type="match status" value="1"/>
</dbReference>
<dbReference type="SUPFAM" id="SSF55729">
    <property type="entry name" value="Acyl-CoA N-acyltransferases (Nat)"/>
    <property type="match status" value="1"/>
</dbReference>
<dbReference type="Gene3D" id="3.30.460.10">
    <property type="entry name" value="Beta Polymerase, domain 2"/>
    <property type="match status" value="1"/>
</dbReference>
<reference evidence="2" key="1">
    <citation type="journal article" date="2013" name="PLoS ONE">
        <title>Metagenomic insights into the carbohydrate-active enzymes carried by the microorganisms adhering to solid digesta in the rumen of cows.</title>
        <authorList>
            <person name="Wang L."/>
            <person name="Hatem A."/>
            <person name="Catalyurek U.V."/>
            <person name="Morrison M."/>
            <person name="Yu Z."/>
        </authorList>
    </citation>
    <scope>NUCLEOTIDE SEQUENCE</scope>
</reference>
<accession>W0FJ30</accession>
<dbReference type="GO" id="GO:0016747">
    <property type="term" value="F:acyltransferase activity, transferring groups other than amino-acyl groups"/>
    <property type="evidence" value="ECO:0007669"/>
    <property type="project" value="InterPro"/>
</dbReference>
<name>W0FJ30_9BACT</name>
<dbReference type="GO" id="GO:0016779">
    <property type="term" value="F:nucleotidyltransferase activity"/>
    <property type="evidence" value="ECO:0007669"/>
    <property type="project" value="InterPro"/>
</dbReference>
<dbReference type="InterPro" id="IPR002934">
    <property type="entry name" value="Polymerase_NTP_transf_dom"/>
</dbReference>
<dbReference type="PROSITE" id="PS51186">
    <property type="entry name" value="GNAT"/>
    <property type="match status" value="1"/>
</dbReference>
<feature type="domain" description="N-acetyltransferase" evidence="1">
    <location>
        <begin position="303"/>
        <end position="456"/>
    </location>
</feature>
<dbReference type="Pfam" id="PF01909">
    <property type="entry name" value="NTP_transf_2"/>
    <property type="match status" value="1"/>
</dbReference>
<protein>
    <submittedName>
        <fullName evidence="2">DNA polymerase beta domain-containing protein region</fullName>
    </submittedName>
</protein>
<dbReference type="CDD" id="cd04301">
    <property type="entry name" value="NAT_SF"/>
    <property type="match status" value="1"/>
</dbReference>
<dbReference type="Pfam" id="PF13508">
    <property type="entry name" value="Acetyltransf_7"/>
    <property type="match status" value="1"/>
</dbReference>
<dbReference type="InterPro" id="IPR016181">
    <property type="entry name" value="Acyl_CoA_acyltransferase"/>
</dbReference>
<evidence type="ECO:0000313" key="2">
    <source>
        <dbReference type="EMBL" id="AHF24841.1"/>
    </source>
</evidence>
<dbReference type="CDD" id="cd05403">
    <property type="entry name" value="NT_KNTase_like"/>
    <property type="match status" value="1"/>
</dbReference>
<dbReference type="Gene3D" id="3.40.630.30">
    <property type="match status" value="1"/>
</dbReference>
<dbReference type="InterPro" id="IPR000182">
    <property type="entry name" value="GNAT_dom"/>
</dbReference>
<dbReference type="EMBL" id="KC246807">
    <property type="protein sequence ID" value="AHF24841.1"/>
    <property type="molecule type" value="Genomic_DNA"/>
</dbReference>
<dbReference type="InterPro" id="IPR043519">
    <property type="entry name" value="NT_sf"/>
</dbReference>
<evidence type="ECO:0000259" key="1">
    <source>
        <dbReference type="PROSITE" id="PS51186"/>
    </source>
</evidence>
<proteinExistence type="predicted"/>
<organism evidence="2">
    <name type="scientific">uncultured bacterium Contig2</name>
    <dbReference type="NCBI Taxonomy" id="1393529"/>
    <lineage>
        <taxon>Bacteria</taxon>
        <taxon>environmental samples</taxon>
    </lineage>
</organism>